<comment type="subcellular location">
    <subcellularLocation>
        <location evidence="7">Plastid</location>
        <location evidence="7">Chloroplast</location>
    </subcellularLocation>
</comment>
<dbReference type="GO" id="GO:0015935">
    <property type="term" value="C:small ribosomal subunit"/>
    <property type="evidence" value="ECO:0007669"/>
    <property type="project" value="TreeGrafter"/>
</dbReference>
<dbReference type="HAMAP" id="MF_00500">
    <property type="entry name" value="Ribosomal_bS20"/>
    <property type="match status" value="1"/>
</dbReference>
<evidence type="ECO:0000256" key="1">
    <source>
        <dbReference type="ARBA" id="ARBA00003134"/>
    </source>
</evidence>
<keyword evidence="8" id="KW-0934">Plastid</keyword>
<sequence>MANTNSARKRIKINERNRIQNGVYRSMIKTFTKKYYMTVDLYKVSPTTENKTLIKESLNLVYSKIDKATKKKVIHKNNAARKKARLFKTFLTIC</sequence>
<dbReference type="Gene3D" id="1.20.58.110">
    <property type="entry name" value="Ribosomal protein S20"/>
    <property type="match status" value="1"/>
</dbReference>
<evidence type="ECO:0000256" key="5">
    <source>
        <dbReference type="ARBA" id="ARBA00022980"/>
    </source>
</evidence>
<evidence type="ECO:0000256" key="3">
    <source>
        <dbReference type="ARBA" id="ARBA00022730"/>
    </source>
</evidence>
<keyword evidence="5 7" id="KW-0689">Ribosomal protein</keyword>
<evidence type="ECO:0000256" key="6">
    <source>
        <dbReference type="ARBA" id="ARBA00023274"/>
    </source>
</evidence>
<dbReference type="GO" id="GO:0009507">
    <property type="term" value="C:chloroplast"/>
    <property type="evidence" value="ECO:0007669"/>
    <property type="project" value="UniProtKB-SubCell"/>
</dbReference>
<comment type="similarity">
    <text evidence="2 7">Belongs to the bacterial ribosomal protein bS20 family.</text>
</comment>
<gene>
    <name evidence="7 8" type="primary">rps20</name>
</gene>
<dbReference type="AlphaFoldDB" id="A0A7S6U9W4"/>
<keyword evidence="4 7" id="KW-0694">RNA-binding</keyword>
<accession>A0A7S6U9W4</accession>
<keyword evidence="3 7" id="KW-0699">rRNA-binding</keyword>
<proteinExistence type="inferred from homology"/>
<dbReference type="InterPro" id="IPR002583">
    <property type="entry name" value="Ribosomal_bS20"/>
</dbReference>
<dbReference type="PANTHER" id="PTHR33398:SF1">
    <property type="entry name" value="SMALL RIBOSOMAL SUBUNIT PROTEIN BS20C"/>
    <property type="match status" value="1"/>
</dbReference>
<dbReference type="PANTHER" id="PTHR33398">
    <property type="entry name" value="30S RIBOSOMAL PROTEIN S20"/>
    <property type="match status" value="1"/>
</dbReference>
<dbReference type="EMBL" id="MT226925">
    <property type="protein sequence ID" value="QOW07521.1"/>
    <property type="molecule type" value="Genomic_DNA"/>
</dbReference>
<evidence type="ECO:0000256" key="2">
    <source>
        <dbReference type="ARBA" id="ARBA00007634"/>
    </source>
</evidence>
<dbReference type="GO" id="GO:0006412">
    <property type="term" value="P:translation"/>
    <property type="evidence" value="ECO:0007669"/>
    <property type="project" value="UniProtKB-UniRule"/>
</dbReference>
<dbReference type="GO" id="GO:0070181">
    <property type="term" value="F:small ribosomal subunit rRNA binding"/>
    <property type="evidence" value="ECO:0007669"/>
    <property type="project" value="TreeGrafter"/>
</dbReference>
<comment type="function">
    <text evidence="1 7">Binds directly to 16S ribosomal RNA.</text>
</comment>
<protein>
    <recommendedName>
        <fullName evidence="7">Small ribosomal subunit protein bS20c</fullName>
    </recommendedName>
</protein>
<name>A0A7S6U9W4_9STRA</name>
<evidence type="ECO:0000313" key="8">
    <source>
        <dbReference type="EMBL" id="QOW07521.1"/>
    </source>
</evidence>
<keyword evidence="6 7" id="KW-0687">Ribonucleoprotein</keyword>
<geneLocation type="chloroplast" evidence="8"/>
<reference evidence="8" key="1">
    <citation type="submission" date="2020-03" db="EMBL/GenBank/DDBJ databases">
        <title>Schizocladia ischiensis organellar genomes: estimating the origin of multicellularity in heterokonts and the emergence of shallow ocean ecosystems.</title>
        <authorList>
            <person name="Phillips N.E."/>
            <person name="Braun E.L."/>
            <person name="Boore J."/>
            <person name="Cheda B."/>
            <person name="Salomon M.P."/>
        </authorList>
    </citation>
    <scope>NUCLEOTIDE SEQUENCE</scope>
</reference>
<dbReference type="SUPFAM" id="SSF46992">
    <property type="entry name" value="Ribosomal protein S20"/>
    <property type="match status" value="1"/>
</dbReference>
<keyword evidence="8" id="KW-0150">Chloroplast</keyword>
<dbReference type="GO" id="GO:0003735">
    <property type="term" value="F:structural constituent of ribosome"/>
    <property type="evidence" value="ECO:0007669"/>
    <property type="project" value="InterPro"/>
</dbReference>
<dbReference type="InterPro" id="IPR036510">
    <property type="entry name" value="Ribosomal_bS20_sf"/>
</dbReference>
<dbReference type="RefSeq" id="YP_010032314.1">
    <property type="nucleotide sequence ID" value="NC_053868.1"/>
</dbReference>
<dbReference type="NCBIfam" id="TIGR00029">
    <property type="entry name" value="S20"/>
    <property type="match status" value="1"/>
</dbReference>
<dbReference type="GeneID" id="63377807"/>
<evidence type="ECO:0000256" key="7">
    <source>
        <dbReference type="HAMAP-Rule" id="MF_00500"/>
    </source>
</evidence>
<dbReference type="Pfam" id="PF01649">
    <property type="entry name" value="Ribosomal_S20p"/>
    <property type="match status" value="1"/>
</dbReference>
<dbReference type="FunFam" id="1.20.58.110:FF:000001">
    <property type="entry name" value="30S ribosomal protein S20"/>
    <property type="match status" value="1"/>
</dbReference>
<evidence type="ECO:0000256" key="4">
    <source>
        <dbReference type="ARBA" id="ARBA00022884"/>
    </source>
</evidence>
<organism evidence="8">
    <name type="scientific">Schizocladia ischiensis</name>
    <dbReference type="NCBI Taxonomy" id="196139"/>
    <lineage>
        <taxon>Eukaryota</taxon>
        <taxon>Sar</taxon>
        <taxon>Stramenopiles</taxon>
        <taxon>Ochrophyta</taxon>
        <taxon>PX clade</taxon>
        <taxon>Schizocladiophyceae</taxon>
        <taxon>Schizocladiales</taxon>
        <taxon>Schizocladiaceae</taxon>
        <taxon>Schizocladia</taxon>
    </lineage>
</organism>